<dbReference type="CDD" id="cd00082">
    <property type="entry name" value="HisKA"/>
    <property type="match status" value="1"/>
</dbReference>
<dbReference type="GO" id="GO:0042802">
    <property type="term" value="F:identical protein binding"/>
    <property type="evidence" value="ECO:0007669"/>
    <property type="project" value="UniProtKB-ARBA"/>
</dbReference>
<evidence type="ECO:0000313" key="12">
    <source>
        <dbReference type="Proteomes" id="UP000321413"/>
    </source>
</evidence>
<keyword evidence="12" id="KW-1185">Reference proteome</keyword>
<dbReference type="InterPro" id="IPR035965">
    <property type="entry name" value="PAS-like_dom_sf"/>
</dbReference>
<evidence type="ECO:0000259" key="10">
    <source>
        <dbReference type="PROSITE" id="PS50109"/>
    </source>
</evidence>
<comment type="caution">
    <text evidence="11">The sequence shown here is derived from an EMBL/GenBank/DDBJ whole genome shotgun (WGS) entry which is preliminary data.</text>
</comment>
<keyword evidence="9" id="KW-1133">Transmembrane helix</keyword>
<dbReference type="InterPro" id="IPR000014">
    <property type="entry name" value="PAS"/>
</dbReference>
<keyword evidence="6 11" id="KW-0418">Kinase</keyword>
<keyword evidence="5" id="KW-0547">Nucleotide-binding</keyword>
<dbReference type="SUPFAM" id="SSF55874">
    <property type="entry name" value="ATPase domain of HSP90 chaperone/DNA topoisomerase II/histidine kinase"/>
    <property type="match status" value="1"/>
</dbReference>
<evidence type="ECO:0000256" key="4">
    <source>
        <dbReference type="ARBA" id="ARBA00022679"/>
    </source>
</evidence>
<evidence type="ECO:0000313" key="11">
    <source>
        <dbReference type="EMBL" id="TXF99033.1"/>
    </source>
</evidence>
<dbReference type="GO" id="GO:0000155">
    <property type="term" value="F:phosphorelay sensor kinase activity"/>
    <property type="evidence" value="ECO:0007669"/>
    <property type="project" value="InterPro"/>
</dbReference>
<dbReference type="InterPro" id="IPR005467">
    <property type="entry name" value="His_kinase_dom"/>
</dbReference>
<keyword evidence="9" id="KW-0472">Membrane</keyword>
<protein>
    <recommendedName>
        <fullName evidence="2">histidine kinase</fullName>
        <ecNumber evidence="2">2.7.13.3</ecNumber>
    </recommendedName>
</protein>
<comment type="catalytic activity">
    <reaction evidence="1">
        <text>ATP + protein L-histidine = ADP + protein N-phospho-L-histidine.</text>
        <dbReference type="EC" id="2.7.13.3"/>
    </reaction>
</comment>
<dbReference type="InterPro" id="IPR003594">
    <property type="entry name" value="HATPase_dom"/>
</dbReference>
<feature type="transmembrane region" description="Helical" evidence="9">
    <location>
        <begin position="53"/>
        <end position="72"/>
    </location>
</feature>
<dbReference type="Gene3D" id="3.30.450.20">
    <property type="entry name" value="PAS domain"/>
    <property type="match status" value="1"/>
</dbReference>
<dbReference type="InterPro" id="IPR013655">
    <property type="entry name" value="PAS_fold_3"/>
</dbReference>
<dbReference type="PROSITE" id="PS50109">
    <property type="entry name" value="HIS_KIN"/>
    <property type="match status" value="1"/>
</dbReference>
<keyword evidence="3" id="KW-0597">Phosphoprotein</keyword>
<organism evidence="11 12">
    <name type="scientific">Massilia arenae</name>
    <dbReference type="NCBI Taxonomy" id="2603288"/>
    <lineage>
        <taxon>Bacteria</taxon>
        <taxon>Pseudomonadati</taxon>
        <taxon>Pseudomonadota</taxon>
        <taxon>Betaproteobacteria</taxon>
        <taxon>Burkholderiales</taxon>
        <taxon>Oxalobacteraceae</taxon>
        <taxon>Telluria group</taxon>
        <taxon>Massilia</taxon>
    </lineage>
</organism>
<dbReference type="PRINTS" id="PR00344">
    <property type="entry name" value="BCTRLSENSOR"/>
</dbReference>
<keyword evidence="9" id="KW-0812">Transmembrane</keyword>
<dbReference type="InterPro" id="IPR036890">
    <property type="entry name" value="HATPase_C_sf"/>
</dbReference>
<feature type="transmembrane region" description="Helical" evidence="9">
    <location>
        <begin position="12"/>
        <end position="41"/>
    </location>
</feature>
<dbReference type="PANTHER" id="PTHR43065">
    <property type="entry name" value="SENSOR HISTIDINE KINASE"/>
    <property type="match status" value="1"/>
</dbReference>
<dbReference type="SUPFAM" id="SSF55785">
    <property type="entry name" value="PYP-like sensor domain (PAS domain)"/>
    <property type="match status" value="1"/>
</dbReference>
<evidence type="ECO:0000256" key="3">
    <source>
        <dbReference type="ARBA" id="ARBA00022553"/>
    </source>
</evidence>
<gene>
    <name evidence="11" type="ORF">FVD38_14655</name>
</gene>
<name>A0A5C7FT31_9BURK</name>
<dbReference type="SUPFAM" id="SSF47384">
    <property type="entry name" value="Homodimeric domain of signal transducing histidine kinase"/>
    <property type="match status" value="1"/>
</dbReference>
<dbReference type="EMBL" id="VPFD01000015">
    <property type="protein sequence ID" value="TXF99033.1"/>
    <property type="molecule type" value="Genomic_DNA"/>
</dbReference>
<dbReference type="Proteomes" id="UP000321413">
    <property type="component" value="Unassembled WGS sequence"/>
</dbReference>
<evidence type="ECO:0000256" key="8">
    <source>
        <dbReference type="ARBA" id="ARBA00023012"/>
    </source>
</evidence>
<dbReference type="FunFam" id="1.10.287.130:FF:000055">
    <property type="entry name" value="Two-component sensor histidine kinase"/>
    <property type="match status" value="1"/>
</dbReference>
<dbReference type="Pfam" id="PF02518">
    <property type="entry name" value="HATPase_c"/>
    <property type="match status" value="1"/>
</dbReference>
<dbReference type="InterPro" id="IPR036097">
    <property type="entry name" value="HisK_dim/P_sf"/>
</dbReference>
<dbReference type="CDD" id="cd00130">
    <property type="entry name" value="PAS"/>
    <property type="match status" value="1"/>
</dbReference>
<keyword evidence="4" id="KW-0808">Transferase</keyword>
<evidence type="ECO:0000256" key="5">
    <source>
        <dbReference type="ARBA" id="ARBA00022741"/>
    </source>
</evidence>
<dbReference type="Gene3D" id="1.10.287.130">
    <property type="match status" value="1"/>
</dbReference>
<accession>A0A5C7FT31</accession>
<dbReference type="InterPro" id="IPR003661">
    <property type="entry name" value="HisK_dim/P_dom"/>
</dbReference>
<keyword evidence="7" id="KW-0067">ATP-binding</keyword>
<proteinExistence type="predicted"/>
<sequence length="497" mass="53071">MFQSPGSKLRAAGVVLLTLAIFAVDAFTALDIAIAVLYVVVVLCATSVWSRRGVLLTGVACAALTVGAFALTHHGVVSSPMARCLVSVAAIAITTVLALAGMAATDALRQRSESLRLSEAFLASTQRISRTSSFRFQAPGGAMHWSEEAARIYGVGLEVTPTQALVRERTHPDDWPLLDDVIAQSDRGEATIELRHRLRMPDGTVKHVHMIARLAAVHDGQFEYLGALMDVSAAHEAAETLHRTQAELAHATRVTTLGELAASIAHEVNQPLAAVSTNGNACLRWLNRPEPDLLEARLALDRILADTYRASEVIQRIRALARKGEAQRLPLDVNTLLRDTAALVQRELSNHRIVLELNLAPGLPPVAGDAVQLQQVVINLLMNAMQAIDGAAPEWLRRQQRIVLSTRLDGDQVEIEVADSGPGLSELQAGRLFEAFYTTKADGMGMGLAICRSIVEAHGGSIRAMVHAGPGATLAFTLPCAAVKVEDTSNAVTGAPA</sequence>
<dbReference type="Pfam" id="PF00512">
    <property type="entry name" value="HisKA"/>
    <property type="match status" value="1"/>
</dbReference>
<evidence type="ECO:0000256" key="7">
    <source>
        <dbReference type="ARBA" id="ARBA00022840"/>
    </source>
</evidence>
<dbReference type="Pfam" id="PF08447">
    <property type="entry name" value="PAS_3"/>
    <property type="match status" value="1"/>
</dbReference>
<evidence type="ECO:0000256" key="6">
    <source>
        <dbReference type="ARBA" id="ARBA00022777"/>
    </source>
</evidence>
<dbReference type="FunFam" id="3.30.565.10:FF:000042">
    <property type="entry name" value="Two-component sensor histidine kinase KdpD"/>
    <property type="match status" value="1"/>
</dbReference>
<reference evidence="11 12" key="1">
    <citation type="submission" date="2019-08" db="EMBL/GenBank/DDBJ databases">
        <title>Massilia golmudensis sp. nov., isolated from sand in the Qinghai-Tibetan Plateau.</title>
        <authorList>
            <person name="Zhang B."/>
        </authorList>
    </citation>
    <scope>NUCLEOTIDE SEQUENCE [LARGE SCALE GENOMIC DNA]</scope>
    <source>
        <strain evidence="11 12">GEM5</strain>
    </source>
</reference>
<dbReference type="SMART" id="SM00388">
    <property type="entry name" value="HisKA"/>
    <property type="match status" value="1"/>
</dbReference>
<dbReference type="RefSeq" id="WP_147935487.1">
    <property type="nucleotide sequence ID" value="NZ_VPFD01000015.1"/>
</dbReference>
<dbReference type="Gene3D" id="3.30.565.10">
    <property type="entry name" value="Histidine kinase-like ATPase, C-terminal domain"/>
    <property type="match status" value="1"/>
</dbReference>
<evidence type="ECO:0000256" key="2">
    <source>
        <dbReference type="ARBA" id="ARBA00012438"/>
    </source>
</evidence>
<keyword evidence="8" id="KW-0902">Two-component regulatory system</keyword>
<dbReference type="GO" id="GO:0005524">
    <property type="term" value="F:ATP binding"/>
    <property type="evidence" value="ECO:0007669"/>
    <property type="project" value="UniProtKB-KW"/>
</dbReference>
<dbReference type="InterPro" id="IPR004358">
    <property type="entry name" value="Sig_transdc_His_kin-like_C"/>
</dbReference>
<dbReference type="EC" id="2.7.13.3" evidence="2"/>
<evidence type="ECO:0000256" key="9">
    <source>
        <dbReference type="SAM" id="Phobius"/>
    </source>
</evidence>
<evidence type="ECO:0000256" key="1">
    <source>
        <dbReference type="ARBA" id="ARBA00000085"/>
    </source>
</evidence>
<feature type="transmembrane region" description="Helical" evidence="9">
    <location>
        <begin position="84"/>
        <end position="104"/>
    </location>
</feature>
<dbReference type="AlphaFoldDB" id="A0A5C7FT31"/>
<dbReference type="PANTHER" id="PTHR43065:SF10">
    <property type="entry name" value="PEROXIDE STRESS-ACTIVATED HISTIDINE KINASE MAK3"/>
    <property type="match status" value="1"/>
</dbReference>
<dbReference type="SMART" id="SM00387">
    <property type="entry name" value="HATPase_c"/>
    <property type="match status" value="1"/>
</dbReference>
<feature type="domain" description="Histidine kinase" evidence="10">
    <location>
        <begin position="263"/>
        <end position="482"/>
    </location>
</feature>